<organism evidence="1 2">
    <name type="scientific">Neofusicoccum parvum</name>
    <dbReference type="NCBI Taxonomy" id="310453"/>
    <lineage>
        <taxon>Eukaryota</taxon>
        <taxon>Fungi</taxon>
        <taxon>Dikarya</taxon>
        <taxon>Ascomycota</taxon>
        <taxon>Pezizomycotina</taxon>
        <taxon>Dothideomycetes</taxon>
        <taxon>Dothideomycetes incertae sedis</taxon>
        <taxon>Botryosphaeriales</taxon>
        <taxon>Botryosphaeriaceae</taxon>
        <taxon>Neofusicoccum</taxon>
    </lineage>
</organism>
<reference evidence="1" key="1">
    <citation type="submission" date="2024-09" db="EMBL/GenBank/DDBJ databases">
        <title>Draft Genome Sequences of Neofusicoccum parvum.</title>
        <authorList>
            <person name="Ashida A."/>
            <person name="Camagna M."/>
            <person name="Tanaka A."/>
            <person name="Takemoto D."/>
        </authorList>
    </citation>
    <scope>NUCLEOTIDE SEQUENCE</scope>
    <source>
        <strain evidence="1">PPO83</strain>
    </source>
</reference>
<evidence type="ECO:0000313" key="1">
    <source>
        <dbReference type="EMBL" id="GME31840.1"/>
    </source>
</evidence>
<proteinExistence type="predicted"/>
<evidence type="ECO:0000313" key="2">
    <source>
        <dbReference type="Proteomes" id="UP001165186"/>
    </source>
</evidence>
<dbReference type="EMBL" id="BSXG01000059">
    <property type="protein sequence ID" value="GME31840.1"/>
    <property type="molecule type" value="Genomic_DNA"/>
</dbReference>
<dbReference type="Proteomes" id="UP001165186">
    <property type="component" value="Unassembled WGS sequence"/>
</dbReference>
<gene>
    <name evidence="1" type="primary">g194</name>
    <name evidence="1" type="ORF">NpPPO83_00000194</name>
</gene>
<name>A0ACB5SAM7_9PEZI</name>
<protein>
    <submittedName>
        <fullName evidence="1">DNA-repair protein</fullName>
    </submittedName>
</protein>
<sequence>MFAIDAPRAIRAPAANDVAMAAGPAAPRAPRRRDGRVVIHLDYDAFYCAVVEAESPQLKRLPLAVQRKSAVRAASRPMLTAGEQRSRSSSRACLVRQRALVNLADGSRCNYEARRRGLHKLQLVTEARRLCPDLVIVLGEDLTRFRNASKLLYRFLRRFSWNGRVERLGFDEIWLDVTDQVDYNVNLLNPHDLHHAYFCLAKDDPTHGFAFDATAFAGNTFPASGLLSKDVAQDPLRLRLLVGSHLAHYLRAELEHHTNYTATVGISTNKLLSKLAGNVKKPNAQTTLLPPYDSTALDFIDAHDIGRIPGIGFKLAQKLREFILHRPAAFSDGLVYGGTEEAVAAGDVRKHVGVSAETLEKILAGPGSPHGIGAKVWGLLHGVDDSEVGQARDVPRQISIEDSYVRLDTHEEVAKELKMLALSLLKRMHIDLLEDEEGDDEAEHKGGLGTEICTSSSPPSQAEAIVGASARVRSPAPQPAKRRWIAHPRTLRLSTRPRPPIDPATNTRPRTFARTSRSAPLPSFMLSLTSTVDSLAERLVNEALLPLFRRLHPEKSGWNLSLVNVAVTNMADSAGDAKTSSGRDIGAMFKKQNEVLNQWRVTDENVLPDPGADPVTGVADSGGDGELSAAEVSHELATESPSRWPEPRDAERQHPAIDARRMGSEDLLVPGISSQDSRATLDDGEADSCWIDETEGSVDEAEVHSICDICGALMPAFAIAAHARYHALEE</sequence>
<comment type="caution">
    <text evidence="1">The sequence shown here is derived from an EMBL/GenBank/DDBJ whole genome shotgun (WGS) entry which is preliminary data.</text>
</comment>
<accession>A0ACB5SAM7</accession>
<keyword evidence="2" id="KW-1185">Reference proteome</keyword>